<gene>
    <name evidence="1" type="ORF">OM076_01820</name>
</gene>
<reference evidence="1" key="1">
    <citation type="submission" date="2022-10" db="EMBL/GenBank/DDBJ databases">
        <title>The WGS of Solirubrobacter ginsenosidimutans DSM 21036.</title>
        <authorList>
            <person name="Jiang Z."/>
        </authorList>
    </citation>
    <scope>NUCLEOTIDE SEQUENCE</scope>
    <source>
        <strain evidence="1">DSM 21036</strain>
    </source>
</reference>
<dbReference type="AlphaFoldDB" id="A0A9X3RZJ7"/>
<dbReference type="RefSeq" id="WP_270037637.1">
    <property type="nucleotide sequence ID" value="NZ_JAPDOD010000001.1"/>
</dbReference>
<name>A0A9X3RZJ7_9ACTN</name>
<organism evidence="1 2">
    <name type="scientific">Solirubrobacter ginsenosidimutans</name>
    <dbReference type="NCBI Taxonomy" id="490573"/>
    <lineage>
        <taxon>Bacteria</taxon>
        <taxon>Bacillati</taxon>
        <taxon>Actinomycetota</taxon>
        <taxon>Thermoleophilia</taxon>
        <taxon>Solirubrobacterales</taxon>
        <taxon>Solirubrobacteraceae</taxon>
        <taxon>Solirubrobacter</taxon>
    </lineage>
</organism>
<evidence type="ECO:0000313" key="1">
    <source>
        <dbReference type="EMBL" id="MDA0158987.1"/>
    </source>
</evidence>
<sequence length="172" mass="17278">MSDDHKDVLIAAYLFEDLAEKDFEAILKLAEDNTITIEGVALVQKDPDGEVHVTETGDHLGRRGAKLGGGAGLVVGLFAPPLLAATVIGAAGGALVGKFAEHRLTSGIGEKLDAALPNGSGGLIAVYDSSGSDFVANALVNAVRKSVVTIDGLSASNLKAGLAEAQAGMAGG</sequence>
<dbReference type="InterPro" id="IPR009200">
    <property type="entry name" value="DUF1269_membrane"/>
</dbReference>
<comment type="caution">
    <text evidence="1">The sequence shown here is derived from an EMBL/GenBank/DDBJ whole genome shotgun (WGS) entry which is preliminary data.</text>
</comment>
<protein>
    <submittedName>
        <fullName evidence="1">DUF1269 domain-containing protein</fullName>
    </submittedName>
</protein>
<dbReference type="Proteomes" id="UP001149140">
    <property type="component" value="Unassembled WGS sequence"/>
</dbReference>
<dbReference type="Pfam" id="PF06897">
    <property type="entry name" value="DUF1269"/>
    <property type="match status" value="1"/>
</dbReference>
<accession>A0A9X3RZJ7</accession>
<evidence type="ECO:0000313" key="2">
    <source>
        <dbReference type="Proteomes" id="UP001149140"/>
    </source>
</evidence>
<dbReference type="EMBL" id="JAPDOD010000001">
    <property type="protein sequence ID" value="MDA0158987.1"/>
    <property type="molecule type" value="Genomic_DNA"/>
</dbReference>
<keyword evidence="2" id="KW-1185">Reference proteome</keyword>
<proteinExistence type="predicted"/>